<sequence>MEIIMEIIMERMKAMLFRAIELLARMSGYDSEELMDIYFQYVDECQEAGEPCNWDYFVDVTMERDW</sequence>
<protein>
    <submittedName>
        <fullName evidence="1">Uncharacterized protein</fullName>
    </submittedName>
</protein>
<proteinExistence type="predicted"/>
<evidence type="ECO:0000313" key="1">
    <source>
        <dbReference type="EMBL" id="DAF58355.1"/>
    </source>
</evidence>
<name>A0A8S5T5S1_9CAUD</name>
<accession>A0A8S5T5S1</accession>
<organism evidence="1">
    <name type="scientific">Myoviridae sp. ct6eX13</name>
    <dbReference type="NCBI Taxonomy" id="2827660"/>
    <lineage>
        <taxon>Viruses</taxon>
        <taxon>Duplodnaviria</taxon>
        <taxon>Heunggongvirae</taxon>
        <taxon>Uroviricota</taxon>
        <taxon>Caudoviricetes</taxon>
    </lineage>
</organism>
<reference evidence="1" key="1">
    <citation type="journal article" date="2021" name="Proc. Natl. Acad. Sci. U.S.A.">
        <title>A Catalog of Tens of Thousands of Viruses from Human Metagenomes Reveals Hidden Associations with Chronic Diseases.</title>
        <authorList>
            <person name="Tisza M.J."/>
            <person name="Buck C.B."/>
        </authorList>
    </citation>
    <scope>NUCLEOTIDE SEQUENCE</scope>
    <source>
        <strain evidence="1">Ct6eX13</strain>
    </source>
</reference>
<dbReference type="EMBL" id="BK032750">
    <property type="protein sequence ID" value="DAF58355.1"/>
    <property type="molecule type" value="Genomic_DNA"/>
</dbReference>